<protein>
    <recommendedName>
        <fullName evidence="3">Myb/SANT-like domain-containing protein</fullName>
    </recommendedName>
</protein>
<reference evidence="2" key="2">
    <citation type="journal article" date="2018" name="Plant J.">
        <title>The Sorghum bicolor reference genome: improved assembly, gene annotations, a transcriptome atlas, and signatures of genome organization.</title>
        <authorList>
            <person name="McCormick R.F."/>
            <person name="Truong S.K."/>
            <person name="Sreedasyam A."/>
            <person name="Jenkins J."/>
            <person name="Shu S."/>
            <person name="Sims D."/>
            <person name="Kennedy M."/>
            <person name="Amirebrahimi M."/>
            <person name="Weers B.D."/>
            <person name="McKinley B."/>
            <person name="Mattison A."/>
            <person name="Morishige D.T."/>
            <person name="Grimwood J."/>
            <person name="Schmutz J."/>
            <person name="Mullet J.E."/>
        </authorList>
    </citation>
    <scope>NUCLEOTIDE SEQUENCE [LARGE SCALE GENOMIC DNA]</scope>
    <source>
        <strain evidence="2">cv. BTx623</strain>
    </source>
</reference>
<gene>
    <name evidence="1" type="ORF">SORBI_3008G131550</name>
</gene>
<organism evidence="1 2">
    <name type="scientific">Sorghum bicolor</name>
    <name type="common">Sorghum</name>
    <name type="synonym">Sorghum vulgare</name>
    <dbReference type="NCBI Taxonomy" id="4558"/>
    <lineage>
        <taxon>Eukaryota</taxon>
        <taxon>Viridiplantae</taxon>
        <taxon>Streptophyta</taxon>
        <taxon>Embryophyta</taxon>
        <taxon>Tracheophyta</taxon>
        <taxon>Spermatophyta</taxon>
        <taxon>Magnoliopsida</taxon>
        <taxon>Liliopsida</taxon>
        <taxon>Poales</taxon>
        <taxon>Poaceae</taxon>
        <taxon>PACMAD clade</taxon>
        <taxon>Panicoideae</taxon>
        <taxon>Andropogonodae</taxon>
        <taxon>Andropogoneae</taxon>
        <taxon>Sorghinae</taxon>
        <taxon>Sorghum</taxon>
    </lineage>
</organism>
<dbReference type="InParanoid" id="A0A1Z5R7A6"/>
<dbReference type="Gramene" id="OQU79325">
    <property type="protein sequence ID" value="OQU79325"/>
    <property type="gene ID" value="SORBI_3008G131550"/>
</dbReference>
<evidence type="ECO:0008006" key="3">
    <source>
        <dbReference type="Google" id="ProtNLM"/>
    </source>
</evidence>
<reference evidence="1 2" key="1">
    <citation type="journal article" date="2009" name="Nature">
        <title>The Sorghum bicolor genome and the diversification of grasses.</title>
        <authorList>
            <person name="Paterson A.H."/>
            <person name="Bowers J.E."/>
            <person name="Bruggmann R."/>
            <person name="Dubchak I."/>
            <person name="Grimwood J."/>
            <person name="Gundlach H."/>
            <person name="Haberer G."/>
            <person name="Hellsten U."/>
            <person name="Mitros T."/>
            <person name="Poliakov A."/>
            <person name="Schmutz J."/>
            <person name="Spannagl M."/>
            <person name="Tang H."/>
            <person name="Wang X."/>
            <person name="Wicker T."/>
            <person name="Bharti A.K."/>
            <person name="Chapman J."/>
            <person name="Feltus F.A."/>
            <person name="Gowik U."/>
            <person name="Grigoriev I.V."/>
            <person name="Lyons E."/>
            <person name="Maher C.A."/>
            <person name="Martis M."/>
            <person name="Narechania A."/>
            <person name="Otillar R.P."/>
            <person name="Penning B.W."/>
            <person name="Salamov A.A."/>
            <person name="Wang Y."/>
            <person name="Zhang L."/>
            <person name="Carpita N.C."/>
            <person name="Freeling M."/>
            <person name="Gingle A.R."/>
            <person name="Hash C.T."/>
            <person name="Keller B."/>
            <person name="Klein P."/>
            <person name="Kresovich S."/>
            <person name="McCann M.C."/>
            <person name="Ming R."/>
            <person name="Peterson D.G."/>
            <person name="Mehboob-ur-Rahman"/>
            <person name="Ware D."/>
            <person name="Westhoff P."/>
            <person name="Mayer K.F."/>
            <person name="Messing J."/>
            <person name="Rokhsar D.S."/>
        </authorList>
    </citation>
    <scope>NUCLEOTIDE SEQUENCE [LARGE SCALE GENOMIC DNA]</scope>
    <source>
        <strain evidence="2">cv. BTx623</strain>
    </source>
</reference>
<dbReference type="AlphaFoldDB" id="A0A1Z5R7A6"/>
<evidence type="ECO:0000313" key="2">
    <source>
        <dbReference type="Proteomes" id="UP000000768"/>
    </source>
</evidence>
<name>A0A1Z5R7A6_SORBI</name>
<dbReference type="Proteomes" id="UP000000768">
    <property type="component" value="Chromosome 8"/>
</dbReference>
<proteinExistence type="predicted"/>
<sequence length="227" mass="25434">MFVTAVPFQIHPRDCSSSSSPHSRQQRMVHKWSCDEDVAYLDEVQTVLQGKRWTRPKNDLHQMIAVRLNTRFNVMNFDFKIVKEKYYAFRNQWKTMTIIDPNRKLVTSKGRPINGHEETIKLLFSGDVGTSSGTPGSGKTAFPVNGVEVTVSGPMGSGGAPNSMLTPEQAAAVAYLSVGNGEKNSQGKEMLIFTEMLCNVPFLLPTFHAMCDDYVMRRNHLIDVFVS</sequence>
<dbReference type="EMBL" id="CM000767">
    <property type="protein sequence ID" value="OQU79325.1"/>
    <property type="molecule type" value="Genomic_DNA"/>
</dbReference>
<keyword evidence="2" id="KW-1185">Reference proteome</keyword>
<accession>A0A1Z5R7A6</accession>
<evidence type="ECO:0000313" key="1">
    <source>
        <dbReference type="EMBL" id="OQU79325.1"/>
    </source>
</evidence>